<sequence>MVYKIGELAKEVGVSKRTIDYYTNLGLLEPERSESGHRFYNEASLETLKFIEQCKSMHLPLQEIKDILDKKKTMMPDQSIAPLTEEVTVHMNQLQNELSQLKYLLENLTEEQKLNIIRQLTSQTSELIQTLLSFIL</sequence>
<dbReference type="SMART" id="SM00422">
    <property type="entry name" value="HTH_MERR"/>
    <property type="match status" value="1"/>
</dbReference>
<dbReference type="Pfam" id="PF13411">
    <property type="entry name" value="MerR_1"/>
    <property type="match status" value="1"/>
</dbReference>
<comment type="caution">
    <text evidence="3">The sequence shown here is derived from an EMBL/GenBank/DDBJ whole genome shotgun (WGS) entry which is preliminary data.</text>
</comment>
<dbReference type="EMBL" id="MDKC01000010">
    <property type="protein sequence ID" value="ODG92206.1"/>
    <property type="molecule type" value="Genomic_DNA"/>
</dbReference>
<dbReference type="SUPFAM" id="SSF46955">
    <property type="entry name" value="Putative DNA-binding domain"/>
    <property type="match status" value="1"/>
</dbReference>
<protein>
    <submittedName>
        <fullName evidence="3">MerR family transcriptional regulator</fullName>
    </submittedName>
</protein>
<reference evidence="3 4" key="1">
    <citation type="submission" date="2016-07" db="EMBL/GenBank/DDBJ databases">
        <authorList>
            <person name="Townsley L."/>
            <person name="Shank E.A."/>
        </authorList>
    </citation>
    <scope>NUCLEOTIDE SEQUENCE [LARGE SCALE GENOMIC DNA]</scope>
    <source>
        <strain evidence="3 4">CH01</strain>
    </source>
</reference>
<name>A0ABX2ZR28_9BACI</name>
<dbReference type="Gene3D" id="1.10.1660.10">
    <property type="match status" value="1"/>
</dbReference>
<dbReference type="InterPro" id="IPR047057">
    <property type="entry name" value="MerR_fam"/>
</dbReference>
<dbReference type="PRINTS" id="PR00040">
    <property type="entry name" value="HTHMERR"/>
</dbReference>
<dbReference type="RefSeq" id="WP_069033491.1">
    <property type="nucleotide sequence ID" value="NZ_MDKC01000010.1"/>
</dbReference>
<evidence type="ECO:0000259" key="2">
    <source>
        <dbReference type="PROSITE" id="PS50937"/>
    </source>
</evidence>
<proteinExistence type="predicted"/>
<dbReference type="PANTHER" id="PTHR30204">
    <property type="entry name" value="REDOX-CYCLING DRUG-SENSING TRANSCRIPTIONAL ACTIVATOR SOXR"/>
    <property type="match status" value="1"/>
</dbReference>
<evidence type="ECO:0000313" key="4">
    <source>
        <dbReference type="Proteomes" id="UP000094580"/>
    </source>
</evidence>
<dbReference type="InterPro" id="IPR000551">
    <property type="entry name" value="MerR-type_HTH_dom"/>
</dbReference>
<evidence type="ECO:0000256" key="1">
    <source>
        <dbReference type="ARBA" id="ARBA00023125"/>
    </source>
</evidence>
<accession>A0ABX2ZR28</accession>
<dbReference type="InterPro" id="IPR009061">
    <property type="entry name" value="DNA-bd_dom_put_sf"/>
</dbReference>
<dbReference type="Proteomes" id="UP000094580">
    <property type="component" value="Unassembled WGS sequence"/>
</dbReference>
<organism evidence="3 4">
    <name type="scientific">Gottfriedia luciferensis</name>
    <dbReference type="NCBI Taxonomy" id="178774"/>
    <lineage>
        <taxon>Bacteria</taxon>
        <taxon>Bacillati</taxon>
        <taxon>Bacillota</taxon>
        <taxon>Bacilli</taxon>
        <taxon>Bacillales</taxon>
        <taxon>Bacillaceae</taxon>
        <taxon>Gottfriedia</taxon>
    </lineage>
</organism>
<evidence type="ECO:0000313" key="3">
    <source>
        <dbReference type="EMBL" id="ODG92206.1"/>
    </source>
</evidence>
<keyword evidence="4" id="KW-1185">Reference proteome</keyword>
<dbReference type="PANTHER" id="PTHR30204:SF95">
    <property type="entry name" value="HTH-TYPE TRANSCRIPTIONAL REGULATOR CUER"/>
    <property type="match status" value="1"/>
</dbReference>
<gene>
    <name evidence="3" type="ORF">BED47_20685</name>
</gene>
<dbReference type="PROSITE" id="PS50937">
    <property type="entry name" value="HTH_MERR_2"/>
    <property type="match status" value="1"/>
</dbReference>
<keyword evidence="1" id="KW-0238">DNA-binding</keyword>
<feature type="domain" description="HTH merR-type" evidence="2">
    <location>
        <begin position="2"/>
        <end position="70"/>
    </location>
</feature>